<dbReference type="InterPro" id="IPR011990">
    <property type="entry name" value="TPR-like_helical_dom_sf"/>
</dbReference>
<dbReference type="SUPFAM" id="SSF48452">
    <property type="entry name" value="TPR-like"/>
    <property type="match status" value="1"/>
</dbReference>
<protein>
    <recommendedName>
        <fullName evidence="3">Tetratricopeptide repeat protein</fullName>
    </recommendedName>
</protein>
<dbReference type="AlphaFoldDB" id="A0A931H0C5"/>
<dbReference type="EMBL" id="JADWYR010000003">
    <property type="protein sequence ID" value="MBG9378692.1"/>
    <property type="molecule type" value="Genomic_DNA"/>
</dbReference>
<dbReference type="RefSeq" id="WP_196992786.1">
    <property type="nucleotide sequence ID" value="NZ_JADWYR010000003.1"/>
</dbReference>
<dbReference type="Proteomes" id="UP000628448">
    <property type="component" value="Unassembled WGS sequence"/>
</dbReference>
<proteinExistence type="predicted"/>
<keyword evidence="2" id="KW-1185">Reference proteome</keyword>
<sequence length="103" mass="11997">MNRIEKLQAYLEKSPDDNFLKHALALEFRKMNDDAMARKLFEDILTKDPSYVGSYYQLGKLLEELGEKENAVAWYEKGMTAARTAKDNHAYNELRSAYEELID</sequence>
<name>A0A931H0C5_9BACT</name>
<evidence type="ECO:0000313" key="1">
    <source>
        <dbReference type="EMBL" id="MBG9378692.1"/>
    </source>
</evidence>
<reference evidence="1" key="1">
    <citation type="submission" date="2020-11" db="EMBL/GenBank/DDBJ databases">
        <title>Bacterial whole genome sequence for Panacibacter sp. DH6.</title>
        <authorList>
            <person name="Le V."/>
            <person name="Ko S."/>
            <person name="Ahn C.-Y."/>
            <person name="Oh H.-M."/>
        </authorList>
    </citation>
    <scope>NUCLEOTIDE SEQUENCE</scope>
    <source>
        <strain evidence="1">DH6</strain>
    </source>
</reference>
<evidence type="ECO:0008006" key="3">
    <source>
        <dbReference type="Google" id="ProtNLM"/>
    </source>
</evidence>
<comment type="caution">
    <text evidence="1">The sequence shown here is derived from an EMBL/GenBank/DDBJ whole genome shotgun (WGS) entry which is preliminary data.</text>
</comment>
<evidence type="ECO:0000313" key="2">
    <source>
        <dbReference type="Proteomes" id="UP000628448"/>
    </source>
</evidence>
<dbReference type="Pfam" id="PF13181">
    <property type="entry name" value="TPR_8"/>
    <property type="match status" value="1"/>
</dbReference>
<accession>A0A931H0C5</accession>
<organism evidence="1 2">
    <name type="scientific">Panacibacter microcysteis</name>
    <dbReference type="NCBI Taxonomy" id="2793269"/>
    <lineage>
        <taxon>Bacteria</taxon>
        <taxon>Pseudomonadati</taxon>
        <taxon>Bacteroidota</taxon>
        <taxon>Chitinophagia</taxon>
        <taxon>Chitinophagales</taxon>
        <taxon>Chitinophagaceae</taxon>
        <taxon>Panacibacter</taxon>
    </lineage>
</organism>
<gene>
    <name evidence="1" type="ORF">I5907_20845</name>
</gene>
<dbReference type="InterPro" id="IPR019734">
    <property type="entry name" value="TPR_rpt"/>
</dbReference>
<dbReference type="Gene3D" id="1.25.40.10">
    <property type="entry name" value="Tetratricopeptide repeat domain"/>
    <property type="match status" value="1"/>
</dbReference>